<reference evidence="10 11" key="1">
    <citation type="submission" date="2020-08" db="EMBL/GenBank/DDBJ databases">
        <title>Genomic Encyclopedia of Type Strains, Phase IV (KMG-IV): sequencing the most valuable type-strain genomes for metagenomic binning, comparative biology and taxonomic classification.</title>
        <authorList>
            <person name="Goeker M."/>
        </authorList>
    </citation>
    <scope>NUCLEOTIDE SEQUENCE [LARGE SCALE GENOMIC DNA]</scope>
    <source>
        <strain evidence="10 11">DSM 22975</strain>
    </source>
</reference>
<keyword evidence="5 7" id="KW-0472">Membrane</keyword>
<organism evidence="10 11">
    <name type="scientific">Tolumonas osonensis</name>
    <dbReference type="NCBI Taxonomy" id="675874"/>
    <lineage>
        <taxon>Bacteria</taxon>
        <taxon>Pseudomonadati</taxon>
        <taxon>Pseudomonadota</taxon>
        <taxon>Gammaproteobacteria</taxon>
        <taxon>Aeromonadales</taxon>
        <taxon>Aeromonadaceae</taxon>
        <taxon>Tolumonas</taxon>
    </lineage>
</organism>
<evidence type="ECO:0000259" key="9">
    <source>
        <dbReference type="Pfam" id="PF13515"/>
    </source>
</evidence>
<evidence type="ECO:0000256" key="6">
    <source>
        <dbReference type="ARBA" id="ARBA00043993"/>
    </source>
</evidence>
<dbReference type="NCBIfam" id="TIGR01666">
    <property type="entry name" value="YCCS"/>
    <property type="match status" value="1"/>
</dbReference>
<feature type="transmembrane region" description="Helical" evidence="7">
    <location>
        <begin position="481"/>
        <end position="499"/>
    </location>
</feature>
<dbReference type="InterPro" id="IPR032692">
    <property type="entry name" value="YccS_N"/>
</dbReference>
<evidence type="ECO:0000313" key="11">
    <source>
        <dbReference type="Proteomes" id="UP000585721"/>
    </source>
</evidence>
<evidence type="ECO:0000256" key="1">
    <source>
        <dbReference type="ARBA" id="ARBA00004651"/>
    </source>
</evidence>
<evidence type="ECO:0000259" key="8">
    <source>
        <dbReference type="Pfam" id="PF12805"/>
    </source>
</evidence>
<evidence type="ECO:0000256" key="2">
    <source>
        <dbReference type="ARBA" id="ARBA00022475"/>
    </source>
</evidence>
<comment type="subcellular location">
    <subcellularLocation>
        <location evidence="1">Cell membrane</location>
        <topology evidence="1">Multi-pass membrane protein</topology>
    </subcellularLocation>
</comment>
<dbReference type="GO" id="GO:0005886">
    <property type="term" value="C:plasma membrane"/>
    <property type="evidence" value="ECO:0007669"/>
    <property type="project" value="UniProtKB-SubCell"/>
</dbReference>
<evidence type="ECO:0000256" key="4">
    <source>
        <dbReference type="ARBA" id="ARBA00022989"/>
    </source>
</evidence>
<protein>
    <submittedName>
        <fullName evidence="10">YccS/YhfK family integral membrane protein</fullName>
    </submittedName>
</protein>
<feature type="transmembrane region" description="Helical" evidence="7">
    <location>
        <begin position="91"/>
        <end position="110"/>
    </location>
</feature>
<gene>
    <name evidence="10" type="ORF">HNR75_001763</name>
</gene>
<feature type="transmembrane region" description="Helical" evidence="7">
    <location>
        <begin position="142"/>
        <end position="160"/>
    </location>
</feature>
<dbReference type="RefSeq" id="WP_188026586.1">
    <property type="nucleotide sequence ID" value="NZ_JACHGR010000005.1"/>
</dbReference>
<keyword evidence="2" id="KW-1003">Cell membrane</keyword>
<sequence length="724" mass="81141">MLAFTRLLQRFITDTHVFFALKVSCALAGVLLPGLYLGMIHETVAMSLGIVAGAIAEPDDSPAGRVKSLLLTLACFWIATLSVQLLYPYPWFFAAGLLFSTFFFVMLGGLGKRYSSISFGSLLVAVYSMMGAAQAPTIWFQPVWLCTGALWYGFISLWWLQLTPNKPLREQISQTCFSLARYCTQKAWLFPSNADEQQSIHQKLAILNVDCMASINLCQEMIARRTDPSDQELRQLKALQTITEQIHERITSSHYLYNRLKDDVHSNLLLDGFRELLRQLGVAVQQLGYATLLNNPFQLSPGLLWGIQALGDQLQFSHERTPFSANTVNALRFLQKNLLEIVLLLNSVNDVLSAAGMQSPESKDTPVPPAPSVLQQIKLQFSFKSPLFRHACRMSLCLVAAYGLLQLFDIKQGFWVLLTCLFVCQSSYTATRRRLYQRIAGTCSGLLLSLPLLWFSPEPGVQLILMAIAAVLFFAQLRSNYSVAVIFITLYAMTAFGLLGVEEKSIILPRFVDTLLGSILSFGAVTVLWPEWQYQRIPELLAKATRCNYEYLKSVISALQNTGQDKQFSRKRIAAHHADSALAQAWINMQTDPKQQRRYTNLCAALIYRNHSLLSYVSALGIHQELHGSLFEPQLIKYAQSLFDALDESVTALSGKHNTHPVVLASLSPALYIESVADTDQRAGLIRQEMMHIGIMTTEILKLSRLLNPLIQSHSADKSFFRSK</sequence>
<evidence type="ECO:0000313" key="10">
    <source>
        <dbReference type="EMBL" id="MBB6055845.1"/>
    </source>
</evidence>
<dbReference type="Pfam" id="PF12805">
    <property type="entry name" value="FUSC-like"/>
    <property type="match status" value="1"/>
</dbReference>
<dbReference type="AlphaFoldDB" id="A0A841GKJ2"/>
<dbReference type="InterPro" id="IPR010019">
    <property type="entry name" value="Integral_membrane_YccS"/>
</dbReference>
<keyword evidence="11" id="KW-1185">Reference proteome</keyword>
<evidence type="ECO:0000256" key="3">
    <source>
        <dbReference type="ARBA" id="ARBA00022692"/>
    </source>
</evidence>
<dbReference type="Proteomes" id="UP000585721">
    <property type="component" value="Unassembled WGS sequence"/>
</dbReference>
<name>A0A841GKJ2_9GAMM</name>
<keyword evidence="3 7" id="KW-0812">Transmembrane</keyword>
<feature type="transmembrane region" description="Helical" evidence="7">
    <location>
        <begin position="117"/>
        <end position="136"/>
    </location>
</feature>
<feature type="domain" description="Integral membrane bound transporter" evidence="9">
    <location>
        <begin position="401"/>
        <end position="522"/>
    </location>
</feature>
<accession>A0A841GKJ2</accession>
<dbReference type="NCBIfam" id="TIGR01667">
    <property type="entry name" value="YCCS_YHFK"/>
    <property type="match status" value="1"/>
</dbReference>
<dbReference type="Pfam" id="PF13515">
    <property type="entry name" value="FUSC_2"/>
    <property type="match status" value="1"/>
</dbReference>
<feature type="transmembrane region" description="Helical" evidence="7">
    <location>
        <begin position="452"/>
        <end position="475"/>
    </location>
</feature>
<dbReference type="PANTHER" id="PTHR30509:SF8">
    <property type="entry name" value="INNER MEMBRANE PROTEIN YCCS"/>
    <property type="match status" value="1"/>
</dbReference>
<comment type="caution">
    <text evidence="10">The sequence shown here is derived from an EMBL/GenBank/DDBJ whole genome shotgun (WGS) entry which is preliminary data.</text>
</comment>
<feature type="domain" description="Integral membrane protein YccS N-terminal" evidence="8">
    <location>
        <begin position="69"/>
        <end position="343"/>
    </location>
</feature>
<proteinExistence type="inferred from homology"/>
<feature type="transmembrane region" description="Helical" evidence="7">
    <location>
        <begin position="12"/>
        <end position="32"/>
    </location>
</feature>
<evidence type="ECO:0000256" key="5">
    <source>
        <dbReference type="ARBA" id="ARBA00023136"/>
    </source>
</evidence>
<comment type="similarity">
    <text evidence="6">Belongs to the YccS/YhfK family.</text>
</comment>
<dbReference type="PANTHER" id="PTHR30509">
    <property type="entry name" value="P-HYDROXYBENZOIC ACID EFFLUX PUMP SUBUNIT-RELATED"/>
    <property type="match status" value="1"/>
</dbReference>
<dbReference type="InterPro" id="IPR049453">
    <property type="entry name" value="Memb_transporter_dom"/>
</dbReference>
<evidence type="ECO:0000256" key="7">
    <source>
        <dbReference type="SAM" id="Phobius"/>
    </source>
</evidence>
<keyword evidence="4 7" id="KW-1133">Transmembrane helix</keyword>
<dbReference type="InterPro" id="IPR010020">
    <property type="entry name" value="Integral_membrane_YCCS_YHJK"/>
</dbReference>
<dbReference type="EMBL" id="JACHGR010000005">
    <property type="protein sequence ID" value="MBB6055845.1"/>
    <property type="molecule type" value="Genomic_DNA"/>
</dbReference>